<keyword evidence="3" id="KW-1185">Reference proteome</keyword>
<protein>
    <submittedName>
        <fullName evidence="2">RVT_3 domain-containing protein</fullName>
    </submittedName>
</protein>
<dbReference type="PANTHER" id="PTHR47074:SF48">
    <property type="entry name" value="POLYNUCLEOTIDYL TRANSFERASE, RIBONUCLEASE H-LIKE SUPERFAMILY PROTEIN"/>
    <property type="match status" value="1"/>
</dbReference>
<evidence type="ECO:0000313" key="2">
    <source>
        <dbReference type="EMBL" id="KAJ7978545.1"/>
    </source>
</evidence>
<dbReference type="EMBL" id="JARAOO010000002">
    <property type="protein sequence ID" value="KAJ7978545.1"/>
    <property type="molecule type" value="Genomic_DNA"/>
</dbReference>
<dbReference type="PANTHER" id="PTHR47074">
    <property type="entry name" value="BNAC02G40300D PROTEIN"/>
    <property type="match status" value="1"/>
</dbReference>
<reference evidence="2" key="1">
    <citation type="journal article" date="2023" name="Science">
        <title>Elucidation of the pathway for biosynthesis of saponin adjuvants from the soapbark tree.</title>
        <authorList>
            <person name="Reed J."/>
            <person name="Orme A."/>
            <person name="El-Demerdash A."/>
            <person name="Owen C."/>
            <person name="Martin L.B.B."/>
            <person name="Misra R.C."/>
            <person name="Kikuchi S."/>
            <person name="Rejzek M."/>
            <person name="Martin A.C."/>
            <person name="Harkess A."/>
            <person name="Leebens-Mack J."/>
            <person name="Louveau T."/>
            <person name="Stephenson M.J."/>
            <person name="Osbourn A."/>
        </authorList>
    </citation>
    <scope>NUCLEOTIDE SEQUENCE</scope>
    <source>
        <strain evidence="2">S10</strain>
    </source>
</reference>
<comment type="caution">
    <text evidence="2">The sequence shown here is derived from an EMBL/GenBank/DDBJ whole genome shotgun (WGS) entry which is preliminary data.</text>
</comment>
<dbReference type="Pfam" id="PF13456">
    <property type="entry name" value="RVT_3"/>
    <property type="match status" value="1"/>
</dbReference>
<dbReference type="GO" id="GO:0004523">
    <property type="term" value="F:RNA-DNA hybrid ribonuclease activity"/>
    <property type="evidence" value="ECO:0007669"/>
    <property type="project" value="InterPro"/>
</dbReference>
<evidence type="ECO:0000313" key="3">
    <source>
        <dbReference type="Proteomes" id="UP001163823"/>
    </source>
</evidence>
<organism evidence="2 3">
    <name type="scientific">Quillaja saponaria</name>
    <name type="common">Soap bark tree</name>
    <dbReference type="NCBI Taxonomy" id="32244"/>
    <lineage>
        <taxon>Eukaryota</taxon>
        <taxon>Viridiplantae</taxon>
        <taxon>Streptophyta</taxon>
        <taxon>Embryophyta</taxon>
        <taxon>Tracheophyta</taxon>
        <taxon>Spermatophyta</taxon>
        <taxon>Magnoliopsida</taxon>
        <taxon>eudicotyledons</taxon>
        <taxon>Gunneridae</taxon>
        <taxon>Pentapetalae</taxon>
        <taxon>rosids</taxon>
        <taxon>fabids</taxon>
        <taxon>Fabales</taxon>
        <taxon>Quillajaceae</taxon>
        <taxon>Quillaja</taxon>
    </lineage>
</organism>
<accession>A0AAD7QC35</accession>
<dbReference type="InterPro" id="IPR052929">
    <property type="entry name" value="RNase_H-like_EbsB-rel"/>
</dbReference>
<name>A0AAD7QC35_QUISA</name>
<dbReference type="GO" id="GO:0003676">
    <property type="term" value="F:nucleic acid binding"/>
    <property type="evidence" value="ECO:0007669"/>
    <property type="project" value="InterPro"/>
</dbReference>
<evidence type="ECO:0000259" key="1">
    <source>
        <dbReference type="Pfam" id="PF13456"/>
    </source>
</evidence>
<feature type="domain" description="RNase H type-1" evidence="1">
    <location>
        <begin position="79"/>
        <end position="150"/>
    </location>
</feature>
<proteinExistence type="predicted"/>
<dbReference type="KEGG" id="qsa:O6P43_002055"/>
<dbReference type="AlphaFoldDB" id="A0AAD7QC35"/>
<gene>
    <name evidence="2" type="ORF">O6P43_002055</name>
</gene>
<dbReference type="Proteomes" id="UP001163823">
    <property type="component" value="Chromosome 2"/>
</dbReference>
<sequence length="168" mass="18390">MSSTLSLHSINLHSTSLAAWLSTIFDTIPREEVIRHTAYYRNKFRISLKDGGDSRPFVSSVSGASNSWRAPSGCIIKINYDAVADCARNRGSVGFVAPNGEGRVLVTRTRVVEQITNPAVLDATALRAAAMFARMNGWSSVILEEDSKNVDAATDKNFTKVFVLSFFI</sequence>
<dbReference type="InterPro" id="IPR002156">
    <property type="entry name" value="RNaseH_domain"/>
</dbReference>